<keyword evidence="2" id="KW-1185">Reference proteome</keyword>
<protein>
    <submittedName>
        <fullName evidence="1">Uncharacterized protein</fullName>
    </submittedName>
</protein>
<name>A0A8J4RNC4_9ROSI</name>
<dbReference type="EMBL" id="JRKL02000657">
    <property type="protein sequence ID" value="KAF3969350.1"/>
    <property type="molecule type" value="Genomic_DNA"/>
</dbReference>
<organism evidence="1 2">
    <name type="scientific">Castanea mollissima</name>
    <name type="common">Chinese chestnut</name>
    <dbReference type="NCBI Taxonomy" id="60419"/>
    <lineage>
        <taxon>Eukaryota</taxon>
        <taxon>Viridiplantae</taxon>
        <taxon>Streptophyta</taxon>
        <taxon>Embryophyta</taxon>
        <taxon>Tracheophyta</taxon>
        <taxon>Spermatophyta</taxon>
        <taxon>Magnoliopsida</taxon>
        <taxon>eudicotyledons</taxon>
        <taxon>Gunneridae</taxon>
        <taxon>Pentapetalae</taxon>
        <taxon>rosids</taxon>
        <taxon>fabids</taxon>
        <taxon>Fagales</taxon>
        <taxon>Fagaceae</taxon>
        <taxon>Castanea</taxon>
    </lineage>
</organism>
<evidence type="ECO:0000313" key="2">
    <source>
        <dbReference type="Proteomes" id="UP000737018"/>
    </source>
</evidence>
<dbReference type="Proteomes" id="UP000737018">
    <property type="component" value="Unassembled WGS sequence"/>
</dbReference>
<proteinExistence type="predicted"/>
<dbReference type="AlphaFoldDB" id="A0A8J4RNC4"/>
<accession>A0A8J4RNC4</accession>
<reference evidence="1" key="1">
    <citation type="submission" date="2020-03" db="EMBL/GenBank/DDBJ databases">
        <title>Castanea mollissima Vanexum genome sequencing.</title>
        <authorList>
            <person name="Staton M."/>
        </authorList>
    </citation>
    <scope>NUCLEOTIDE SEQUENCE</scope>
    <source>
        <tissue evidence="1">Leaf</tissue>
    </source>
</reference>
<evidence type="ECO:0000313" key="1">
    <source>
        <dbReference type="EMBL" id="KAF3969350.1"/>
    </source>
</evidence>
<dbReference type="OrthoDB" id="1913335at2759"/>
<sequence length="91" mass="10590">MGRRKANLRTRSKSLTLERAYSQDVDEVGDQETHEASIKDMSLLLNSLPFIRKVWTYVQPAVRDTRGPSKYLDVWDFPDDEEIELPLNSLH</sequence>
<comment type="caution">
    <text evidence="1">The sequence shown here is derived from an EMBL/GenBank/DDBJ whole genome shotgun (WGS) entry which is preliminary data.</text>
</comment>
<gene>
    <name evidence="1" type="ORF">CMV_006857</name>
</gene>